<dbReference type="EMBL" id="JAHWZY010000059">
    <property type="protein sequence ID" value="MEZ3182972.1"/>
    <property type="molecule type" value="Genomic_DNA"/>
</dbReference>
<sequence>MAASSSKPRRLALVVDEKSGEVFQQRQRVSHVFDGKGYTLEGHGVEVPNFRLNLSGTEWDIIDWMKQHGGSANPVPLNPARLAPELCSGDTAVKKAIARLVRLNLLLRVGGARSGIYQLNPRRFWEGSGESHVKACLRMDPPPVVADDKARTAAIKAAEKALEAARTAAETAAEVAAALPSSKAADSARSTAQDALASAILAVDTARNLGAKLTAELRRFVQEQEATA</sequence>
<reference evidence="1 2" key="1">
    <citation type="journal article" date="2021" name="Res Sq">
        <title>Streptomyces Pimoensis sp. nov., Isolated From the Taklimakan Desert in Xinjiang, China.</title>
        <authorList>
            <person name="Zhang P."/>
            <person name="Luo X."/>
            <person name="Luo X."/>
            <person name="Liu Z."/>
            <person name="Xia Z."/>
            <person name="Wan C."/>
            <person name="zhang L."/>
        </authorList>
    </citation>
    <scope>NUCLEOTIDE SEQUENCE [LARGE SCALE GENOMIC DNA]</scope>
    <source>
        <strain evidence="1 2">TRM75549</strain>
    </source>
</reference>
<gene>
    <name evidence="1" type="ORF">KYY02_31230</name>
</gene>
<dbReference type="Proteomes" id="UP001567537">
    <property type="component" value="Unassembled WGS sequence"/>
</dbReference>
<comment type="caution">
    <text evidence="1">The sequence shown here is derived from an EMBL/GenBank/DDBJ whole genome shotgun (WGS) entry which is preliminary data.</text>
</comment>
<evidence type="ECO:0000313" key="1">
    <source>
        <dbReference type="EMBL" id="MEZ3182972.1"/>
    </source>
</evidence>
<accession>A0ABV4J7R8</accession>
<evidence type="ECO:0000313" key="2">
    <source>
        <dbReference type="Proteomes" id="UP001567537"/>
    </source>
</evidence>
<protein>
    <submittedName>
        <fullName evidence="1">Uncharacterized protein</fullName>
    </submittedName>
</protein>
<proteinExistence type="predicted"/>
<organism evidence="1 2">
    <name type="scientific">Streptomyces pimonensis</name>
    <dbReference type="NCBI Taxonomy" id="2860288"/>
    <lineage>
        <taxon>Bacteria</taxon>
        <taxon>Bacillati</taxon>
        <taxon>Actinomycetota</taxon>
        <taxon>Actinomycetes</taxon>
        <taxon>Kitasatosporales</taxon>
        <taxon>Streptomycetaceae</taxon>
        <taxon>Streptomyces</taxon>
    </lineage>
</organism>
<dbReference type="RefSeq" id="WP_371244206.1">
    <property type="nucleotide sequence ID" value="NZ_JAHWZY010000059.1"/>
</dbReference>
<keyword evidence="2" id="KW-1185">Reference proteome</keyword>
<name>A0ABV4J7R8_9ACTN</name>